<protein>
    <submittedName>
        <fullName evidence="2">Uncharacterized protein</fullName>
    </submittedName>
</protein>
<feature type="compositionally biased region" description="Acidic residues" evidence="1">
    <location>
        <begin position="529"/>
        <end position="538"/>
    </location>
</feature>
<accession>A0A6C0K333</accession>
<evidence type="ECO:0000256" key="1">
    <source>
        <dbReference type="SAM" id="MobiDB-lite"/>
    </source>
</evidence>
<feature type="compositionally biased region" description="Acidic residues" evidence="1">
    <location>
        <begin position="561"/>
        <end position="574"/>
    </location>
</feature>
<evidence type="ECO:0000313" key="2">
    <source>
        <dbReference type="EMBL" id="QHU11551.1"/>
    </source>
</evidence>
<reference evidence="2" key="1">
    <citation type="journal article" date="2020" name="Nature">
        <title>Giant virus diversity and host interactions through global metagenomics.</title>
        <authorList>
            <person name="Schulz F."/>
            <person name="Roux S."/>
            <person name="Paez-Espino D."/>
            <person name="Jungbluth S."/>
            <person name="Walsh D.A."/>
            <person name="Denef V.J."/>
            <person name="McMahon K.D."/>
            <person name="Konstantinidis K.T."/>
            <person name="Eloe-Fadrosh E.A."/>
            <person name="Kyrpides N.C."/>
            <person name="Woyke T."/>
        </authorList>
    </citation>
    <scope>NUCLEOTIDE SEQUENCE</scope>
    <source>
        <strain evidence="2">GVMAG-S-1101169-75</strain>
    </source>
</reference>
<dbReference type="AlphaFoldDB" id="A0A6C0K333"/>
<dbReference type="EMBL" id="MN740786">
    <property type="protein sequence ID" value="QHU11551.1"/>
    <property type="molecule type" value="Genomic_DNA"/>
</dbReference>
<sequence length="574" mass="66504">MSSLDMLSEDREDPLSVIDRLLSEEPDPHVYRPLLNGVDGAGMVKDWTPLMLLWDRPDTPSIKRNALKLILFHGVDMNLTGGLGLNSLHLLVLRLFCCITEEEAIERIDDVEWWLRMGADPNAKLFLLTGDKSLEILTPLEFFLFLGQHPNFVPKGLERRLLRIHPSLLTETVQRRFYILLLCFDTEAPSAPYRENPVYKNCAELRLRDITNAMLQEHVLLRQKLRDHYKLSIDREEDDLEERHRTLQKKFLQCSPSPLFPPLSPSSIVIQTESCEHDGQTPLDRYFSVVVGNGNHAFFHGEMVARLLRDDRNPCTNTPFSSAVRWEWLHRLESGEPCFPYHSLEENKALFPKIFHIAEKPYETRMLLEKLHDRMSRAHPFSNLLYLQNYEDYRLSYLCSILEGETYRLTEVKDVDTLQDLLKAMMLAVYRDRDKIATIHFAVEEAHEDLLLYDTVCNYFEKNQTAFIFSFYEAITHLDLFRLLSARVGYASLVEMALVWYKMSNIYTFHHSLGISSEDGIIVLHQQDGENEEEEAEFESSSQEQDYNHFPIIILSSSSSTDEDTSGSEESEGG</sequence>
<organism evidence="2">
    <name type="scientific">viral metagenome</name>
    <dbReference type="NCBI Taxonomy" id="1070528"/>
    <lineage>
        <taxon>unclassified sequences</taxon>
        <taxon>metagenomes</taxon>
        <taxon>organismal metagenomes</taxon>
    </lineage>
</organism>
<name>A0A6C0K333_9ZZZZ</name>
<proteinExistence type="predicted"/>
<feature type="region of interest" description="Disordered" evidence="1">
    <location>
        <begin position="554"/>
        <end position="574"/>
    </location>
</feature>
<feature type="region of interest" description="Disordered" evidence="1">
    <location>
        <begin position="528"/>
        <end position="547"/>
    </location>
</feature>